<gene>
    <name evidence="1" type="ORF">DP114_17500</name>
</gene>
<organism evidence="1 2">
    <name type="scientific">Brasilonema sennae CENA114</name>
    <dbReference type="NCBI Taxonomy" id="415709"/>
    <lineage>
        <taxon>Bacteria</taxon>
        <taxon>Bacillati</taxon>
        <taxon>Cyanobacteriota</taxon>
        <taxon>Cyanophyceae</taxon>
        <taxon>Nostocales</taxon>
        <taxon>Scytonemataceae</taxon>
        <taxon>Brasilonema</taxon>
        <taxon>Bromeliae group (in: Brasilonema)</taxon>
    </lineage>
</organism>
<dbReference type="RefSeq" id="WP_169268659.1">
    <property type="nucleotide sequence ID" value="NZ_CAWOXK010000001.1"/>
</dbReference>
<name>A0A856MFL9_9CYAN</name>
<dbReference type="Proteomes" id="UP000503129">
    <property type="component" value="Chromosome"/>
</dbReference>
<sequence length="84" mass="9179">MQSVTVHYRVGEDGILHLDLPIGLTNAELEVTVTFQAVTLTTQQNIPQGKGWPAGFFEETFGVCKDDPIVIDSEGIFEDGEELA</sequence>
<evidence type="ECO:0000313" key="1">
    <source>
        <dbReference type="EMBL" id="QDL09452.1"/>
    </source>
</evidence>
<dbReference type="KEGG" id="bsen:DP114_17500"/>
<keyword evidence="2" id="KW-1185">Reference proteome</keyword>
<accession>A0A856MFL9</accession>
<reference evidence="1 2" key="1">
    <citation type="submission" date="2018-06" db="EMBL/GenBank/DDBJ databases">
        <title>Comparative genomics of Brasilonema spp. strains.</title>
        <authorList>
            <person name="Alvarenga D.O."/>
            <person name="Fiore M.F."/>
            <person name="Varani A.M."/>
        </authorList>
    </citation>
    <scope>NUCLEOTIDE SEQUENCE [LARGE SCALE GENOMIC DNA]</scope>
    <source>
        <strain evidence="1 2">CENA114</strain>
    </source>
</reference>
<dbReference type="EMBL" id="CP030118">
    <property type="protein sequence ID" value="QDL09452.1"/>
    <property type="molecule type" value="Genomic_DNA"/>
</dbReference>
<dbReference type="AlphaFoldDB" id="A0A856MFL9"/>
<protein>
    <submittedName>
        <fullName evidence="1">Uncharacterized protein</fullName>
    </submittedName>
</protein>
<proteinExistence type="predicted"/>
<evidence type="ECO:0000313" key="2">
    <source>
        <dbReference type="Proteomes" id="UP000503129"/>
    </source>
</evidence>